<gene>
    <name evidence="8" type="primary">ccsB</name>
    <name evidence="8" type="ORF">IBG24_13505</name>
</gene>
<keyword evidence="5 6" id="KW-0472">Membrane</keyword>
<feature type="transmembrane region" description="Helical" evidence="6">
    <location>
        <begin position="6"/>
        <end position="25"/>
    </location>
</feature>
<dbReference type="PANTHER" id="PTHR30071">
    <property type="entry name" value="HEME EXPORTER PROTEIN C"/>
    <property type="match status" value="1"/>
</dbReference>
<reference evidence="8" key="1">
    <citation type="submission" date="2020-09" db="EMBL/GenBank/DDBJ databases">
        <title>Novel species in genus Aeromicrobium.</title>
        <authorList>
            <person name="Zhang G."/>
        </authorList>
    </citation>
    <scope>NUCLEOTIDE SEQUENCE</scope>
    <source>
        <strain evidence="8">Zg-636</strain>
    </source>
</reference>
<feature type="transmembrane region" description="Helical" evidence="6">
    <location>
        <begin position="104"/>
        <end position="121"/>
    </location>
</feature>
<evidence type="ECO:0000256" key="2">
    <source>
        <dbReference type="ARBA" id="ARBA00022692"/>
    </source>
</evidence>
<feature type="transmembrane region" description="Helical" evidence="6">
    <location>
        <begin position="160"/>
        <end position="188"/>
    </location>
</feature>
<accession>A0A8I0K1C3</accession>
<keyword evidence="4 6" id="KW-1133">Transmembrane helix</keyword>
<evidence type="ECO:0000256" key="1">
    <source>
        <dbReference type="ARBA" id="ARBA00004141"/>
    </source>
</evidence>
<dbReference type="NCBIfam" id="TIGR03144">
    <property type="entry name" value="cytochr_II_ccsB"/>
    <property type="match status" value="1"/>
</dbReference>
<evidence type="ECO:0000313" key="8">
    <source>
        <dbReference type="EMBL" id="MBC9227331.1"/>
    </source>
</evidence>
<dbReference type="AlphaFoldDB" id="A0A8I0K1C3"/>
<feature type="transmembrane region" description="Helical" evidence="6">
    <location>
        <begin position="128"/>
        <end position="148"/>
    </location>
</feature>
<dbReference type="EMBL" id="JACTVM010000004">
    <property type="protein sequence ID" value="MBC9227331.1"/>
    <property type="molecule type" value="Genomic_DNA"/>
</dbReference>
<feature type="domain" description="Cytochrome c assembly protein" evidence="7">
    <location>
        <begin position="110"/>
        <end position="301"/>
    </location>
</feature>
<dbReference type="InterPro" id="IPR017562">
    <property type="entry name" value="Cyt_c_biogenesis_CcsA"/>
</dbReference>
<dbReference type="GO" id="GO:0017004">
    <property type="term" value="P:cytochrome complex assembly"/>
    <property type="evidence" value="ECO:0007669"/>
    <property type="project" value="UniProtKB-KW"/>
</dbReference>
<evidence type="ECO:0000256" key="6">
    <source>
        <dbReference type="SAM" id="Phobius"/>
    </source>
</evidence>
<organism evidence="8 9">
    <name type="scientific">Aeromicrobium senzhongii</name>
    <dbReference type="NCBI Taxonomy" id="2663859"/>
    <lineage>
        <taxon>Bacteria</taxon>
        <taxon>Bacillati</taxon>
        <taxon>Actinomycetota</taxon>
        <taxon>Actinomycetes</taxon>
        <taxon>Propionibacteriales</taxon>
        <taxon>Nocardioidaceae</taxon>
        <taxon>Aeromicrobium</taxon>
    </lineage>
</organism>
<comment type="subcellular location">
    <subcellularLocation>
        <location evidence="1">Membrane</location>
        <topology evidence="1">Multi-pass membrane protein</topology>
    </subcellularLocation>
</comment>
<feature type="transmembrane region" description="Helical" evidence="6">
    <location>
        <begin position="253"/>
        <end position="272"/>
    </location>
</feature>
<evidence type="ECO:0000259" key="7">
    <source>
        <dbReference type="Pfam" id="PF01578"/>
    </source>
</evidence>
<sequence>MAQLSNYLTGSGFVVLWIAFFCHVAEWIAAHRIAAPAAVAAGSAGAESAGAVTTDDGEQAPPAPDRFVGVAVSLTGLAALLLIGSSVTRGLATQRAPFGNMYEFGVTGTAIALSVYMILVWRAKIQWLGGVVLAVCLFILAMSISTYTPAGPLVPALNTFWKYIHVGSIMVAAAMFMVGGAASVLYLIKQRAEDRGSVGPVLSRFPAAARIDQFAFRFNAVGFPLWTFGALITGPIWAHLAWGRYWGWDPKEVWALITWIVYAGYLHARVTAGWKGKRAAYLALVGFATFIFSYYVVNLMASEFGVFSQHTYA</sequence>
<keyword evidence="3" id="KW-0201">Cytochrome c-type biogenesis</keyword>
<dbReference type="Pfam" id="PF01578">
    <property type="entry name" value="Cytochrom_C_asm"/>
    <property type="match status" value="1"/>
</dbReference>
<feature type="transmembrane region" description="Helical" evidence="6">
    <location>
        <begin position="220"/>
        <end position="241"/>
    </location>
</feature>
<evidence type="ECO:0000313" key="9">
    <source>
        <dbReference type="Proteomes" id="UP000620591"/>
    </source>
</evidence>
<evidence type="ECO:0000256" key="5">
    <source>
        <dbReference type="ARBA" id="ARBA00023136"/>
    </source>
</evidence>
<proteinExistence type="predicted"/>
<name>A0A8I0K1C3_9ACTN</name>
<comment type="caution">
    <text evidence="8">The sequence shown here is derived from an EMBL/GenBank/DDBJ whole genome shotgun (WGS) entry which is preliminary data.</text>
</comment>
<dbReference type="GO" id="GO:0020037">
    <property type="term" value="F:heme binding"/>
    <property type="evidence" value="ECO:0007669"/>
    <property type="project" value="InterPro"/>
</dbReference>
<feature type="transmembrane region" description="Helical" evidence="6">
    <location>
        <begin position="67"/>
        <end position="84"/>
    </location>
</feature>
<feature type="transmembrane region" description="Helical" evidence="6">
    <location>
        <begin position="279"/>
        <end position="297"/>
    </location>
</feature>
<keyword evidence="2 6" id="KW-0812">Transmembrane</keyword>
<dbReference type="GO" id="GO:0005886">
    <property type="term" value="C:plasma membrane"/>
    <property type="evidence" value="ECO:0007669"/>
    <property type="project" value="TreeGrafter"/>
</dbReference>
<dbReference type="PANTHER" id="PTHR30071:SF1">
    <property type="entry name" value="CYTOCHROME B_B6 PROTEIN-RELATED"/>
    <property type="match status" value="1"/>
</dbReference>
<protein>
    <submittedName>
        <fullName evidence="8">C-type cytochrome biogenesis protein CcsB</fullName>
    </submittedName>
</protein>
<dbReference type="InterPro" id="IPR045062">
    <property type="entry name" value="Cyt_c_biogenesis_CcsA/CcmC"/>
</dbReference>
<dbReference type="Proteomes" id="UP000620591">
    <property type="component" value="Unassembled WGS sequence"/>
</dbReference>
<dbReference type="InterPro" id="IPR002541">
    <property type="entry name" value="Cyt_c_assembly"/>
</dbReference>
<evidence type="ECO:0000256" key="3">
    <source>
        <dbReference type="ARBA" id="ARBA00022748"/>
    </source>
</evidence>
<evidence type="ECO:0000256" key="4">
    <source>
        <dbReference type="ARBA" id="ARBA00022989"/>
    </source>
</evidence>